<name>A0A5D4GUM9_9HYPH</name>
<keyword evidence="2" id="KW-1185">Reference proteome</keyword>
<reference evidence="1 2" key="2">
    <citation type="submission" date="2019-09" db="EMBL/GenBank/DDBJ databases">
        <title>Mesorhizobium sp. MaA-C15 isolated from Microcystis aeruginosa.</title>
        <authorList>
            <person name="Jeong S.E."/>
            <person name="Jin H.M."/>
            <person name="Jeon C.O."/>
        </authorList>
    </citation>
    <scope>NUCLEOTIDE SEQUENCE [LARGE SCALE GENOMIC DNA]</scope>
    <source>
        <strain evidence="1 2">MaA-C15</strain>
    </source>
</reference>
<sequence length="93" mass="10032">MKPKKVTAESELEERKKAACDMIVERAALMMVQEVNAPFSMILDRLLTYAAAQACVNDGSPHTAAAFRVVADKIEAGLFHSVTGENAGNSARH</sequence>
<dbReference type="AlphaFoldDB" id="A0A5D4GUM9"/>
<dbReference type="EMBL" id="VSZS01000063">
    <property type="protein sequence ID" value="TYR32087.1"/>
    <property type="molecule type" value="Genomic_DNA"/>
</dbReference>
<comment type="caution">
    <text evidence="1">The sequence shown here is derived from an EMBL/GenBank/DDBJ whole genome shotgun (WGS) entry which is preliminary data.</text>
</comment>
<organism evidence="1 2">
    <name type="scientific">Neoaquamicrobium microcysteis</name>
    <dbReference type="NCBI Taxonomy" id="2682781"/>
    <lineage>
        <taxon>Bacteria</taxon>
        <taxon>Pseudomonadati</taxon>
        <taxon>Pseudomonadota</taxon>
        <taxon>Alphaproteobacteria</taxon>
        <taxon>Hyphomicrobiales</taxon>
        <taxon>Phyllobacteriaceae</taxon>
        <taxon>Neoaquamicrobium</taxon>
    </lineage>
</organism>
<accession>A0A5D4GUM9</accession>
<protein>
    <submittedName>
        <fullName evidence="1">Uncharacterized protein</fullName>
    </submittedName>
</protein>
<dbReference type="RefSeq" id="WP_148915245.1">
    <property type="nucleotide sequence ID" value="NZ_VSZS01000063.1"/>
</dbReference>
<reference evidence="1 2" key="1">
    <citation type="submission" date="2019-08" db="EMBL/GenBank/DDBJ databases">
        <authorList>
            <person name="Seo Y.L."/>
        </authorList>
    </citation>
    <scope>NUCLEOTIDE SEQUENCE [LARGE SCALE GENOMIC DNA]</scope>
    <source>
        <strain evidence="1 2">MaA-C15</strain>
    </source>
</reference>
<evidence type="ECO:0000313" key="1">
    <source>
        <dbReference type="EMBL" id="TYR32087.1"/>
    </source>
</evidence>
<evidence type="ECO:0000313" key="2">
    <source>
        <dbReference type="Proteomes" id="UP000323258"/>
    </source>
</evidence>
<proteinExistence type="predicted"/>
<gene>
    <name evidence="1" type="ORF">FY036_13460</name>
</gene>
<dbReference type="OrthoDB" id="8421754at2"/>
<dbReference type="Proteomes" id="UP000323258">
    <property type="component" value="Unassembled WGS sequence"/>
</dbReference>